<evidence type="ECO:0000313" key="1">
    <source>
        <dbReference type="EMBL" id="KAG5604600.1"/>
    </source>
</evidence>
<name>A0A9J5YXR0_SOLCO</name>
<evidence type="ECO:0000313" key="2">
    <source>
        <dbReference type="Proteomes" id="UP000824120"/>
    </source>
</evidence>
<keyword evidence="2" id="KW-1185">Reference proteome</keyword>
<organism evidence="1 2">
    <name type="scientific">Solanum commersonii</name>
    <name type="common">Commerson's wild potato</name>
    <name type="synonym">Commerson's nightshade</name>
    <dbReference type="NCBI Taxonomy" id="4109"/>
    <lineage>
        <taxon>Eukaryota</taxon>
        <taxon>Viridiplantae</taxon>
        <taxon>Streptophyta</taxon>
        <taxon>Embryophyta</taxon>
        <taxon>Tracheophyta</taxon>
        <taxon>Spermatophyta</taxon>
        <taxon>Magnoliopsida</taxon>
        <taxon>eudicotyledons</taxon>
        <taxon>Gunneridae</taxon>
        <taxon>Pentapetalae</taxon>
        <taxon>asterids</taxon>
        <taxon>lamiids</taxon>
        <taxon>Solanales</taxon>
        <taxon>Solanaceae</taxon>
        <taxon>Solanoideae</taxon>
        <taxon>Solaneae</taxon>
        <taxon>Solanum</taxon>
    </lineage>
</organism>
<accession>A0A9J5YXR0</accession>
<gene>
    <name evidence="1" type="ORF">H5410_026092</name>
</gene>
<dbReference type="AlphaFoldDB" id="A0A9J5YXR0"/>
<dbReference type="EMBL" id="JACXVP010000005">
    <property type="protein sequence ID" value="KAG5604600.1"/>
    <property type="molecule type" value="Genomic_DNA"/>
</dbReference>
<protein>
    <submittedName>
        <fullName evidence="1">Uncharacterized protein</fullName>
    </submittedName>
</protein>
<dbReference type="Proteomes" id="UP000824120">
    <property type="component" value="Chromosome 5"/>
</dbReference>
<sequence length="143" mass="16757">MTLRVSTELSPATHVFVPKSVKSATHGKCLPSTHVSTILSDHLVSFDVENSHFSPDRFDNLQDKDIFEEGEKRMNVNIFPWQQCNNKKKHERKTSLDGNMTMNLFQVTFQYDWQNRIIRQYQQLQQDPINTRKCDELSRAIDD</sequence>
<comment type="caution">
    <text evidence="1">The sequence shown here is derived from an EMBL/GenBank/DDBJ whole genome shotgun (WGS) entry which is preliminary data.</text>
</comment>
<reference evidence="1 2" key="1">
    <citation type="submission" date="2020-09" db="EMBL/GenBank/DDBJ databases">
        <title>De no assembly of potato wild relative species, Solanum commersonii.</title>
        <authorList>
            <person name="Cho K."/>
        </authorList>
    </citation>
    <scope>NUCLEOTIDE SEQUENCE [LARGE SCALE GENOMIC DNA]</scope>
    <source>
        <strain evidence="1">LZ3.2</strain>
        <tissue evidence="1">Leaf</tissue>
    </source>
</reference>
<proteinExistence type="predicted"/>